<dbReference type="SMART" id="SM00382">
    <property type="entry name" value="AAA"/>
    <property type="match status" value="1"/>
</dbReference>
<dbReference type="InterPro" id="IPR012334">
    <property type="entry name" value="Pectin_lyas_fold"/>
</dbReference>
<comment type="similarity">
    <text evidence="1">Belongs to the CbxX/CfxQ family.</text>
</comment>
<dbReference type="CDD" id="cd00009">
    <property type="entry name" value="AAA"/>
    <property type="match status" value="1"/>
</dbReference>
<dbReference type="InterPro" id="IPR000641">
    <property type="entry name" value="CbxX/CfxQ"/>
</dbReference>
<evidence type="ECO:0000259" key="5">
    <source>
        <dbReference type="SMART" id="SM00382"/>
    </source>
</evidence>
<dbReference type="InterPro" id="IPR003593">
    <property type="entry name" value="AAA+_ATPase"/>
</dbReference>
<dbReference type="InterPro" id="IPR006626">
    <property type="entry name" value="PbH1"/>
</dbReference>
<dbReference type="Gene3D" id="1.10.8.60">
    <property type="match status" value="1"/>
</dbReference>
<dbReference type="SUPFAM" id="SSF51126">
    <property type="entry name" value="Pectin lyase-like"/>
    <property type="match status" value="2"/>
</dbReference>
<dbReference type="InterPro" id="IPR050773">
    <property type="entry name" value="CbxX/CfxQ_RuBisCO_ESX"/>
</dbReference>
<dbReference type="EMBL" id="BAAAYK010000038">
    <property type="protein sequence ID" value="GAA3362833.1"/>
    <property type="molecule type" value="Genomic_DNA"/>
</dbReference>
<feature type="compositionally biased region" description="Low complexity" evidence="4">
    <location>
        <begin position="510"/>
        <end position="526"/>
    </location>
</feature>
<protein>
    <submittedName>
        <fullName evidence="6">Right-handed parallel beta-helix repeat-containing protein</fullName>
    </submittedName>
</protein>
<keyword evidence="7" id="KW-1185">Reference proteome</keyword>
<evidence type="ECO:0000256" key="3">
    <source>
        <dbReference type="ARBA" id="ARBA00022840"/>
    </source>
</evidence>
<keyword evidence="3" id="KW-0067">ATP-binding</keyword>
<dbReference type="Gene3D" id="3.40.50.300">
    <property type="entry name" value="P-loop containing nucleotide triphosphate hydrolases"/>
    <property type="match status" value="1"/>
</dbReference>
<dbReference type="SUPFAM" id="SSF52540">
    <property type="entry name" value="P-loop containing nucleoside triphosphate hydrolases"/>
    <property type="match status" value="1"/>
</dbReference>
<dbReference type="Gene3D" id="2.160.20.10">
    <property type="entry name" value="Single-stranded right-handed beta-helix, Pectin lyase-like"/>
    <property type="match status" value="3"/>
</dbReference>
<dbReference type="InterPro" id="IPR027417">
    <property type="entry name" value="P-loop_NTPase"/>
</dbReference>
<organism evidence="6 7">
    <name type="scientific">Saccharopolyspora gregorii</name>
    <dbReference type="NCBI Taxonomy" id="33914"/>
    <lineage>
        <taxon>Bacteria</taxon>
        <taxon>Bacillati</taxon>
        <taxon>Actinomycetota</taxon>
        <taxon>Actinomycetes</taxon>
        <taxon>Pseudonocardiales</taxon>
        <taxon>Pseudonocardiaceae</taxon>
        <taxon>Saccharopolyspora</taxon>
    </lineage>
</organism>
<dbReference type="InterPro" id="IPR011050">
    <property type="entry name" value="Pectin_lyase_fold/virulence"/>
</dbReference>
<dbReference type="SMART" id="SM00710">
    <property type="entry name" value="PbH1"/>
    <property type="match status" value="13"/>
</dbReference>
<dbReference type="InterPro" id="IPR003959">
    <property type="entry name" value="ATPase_AAA_core"/>
</dbReference>
<dbReference type="PANTHER" id="PTHR43392">
    <property type="entry name" value="AAA-TYPE ATPASE FAMILY PROTEIN / ANKYRIN REPEAT FAMILY PROTEIN"/>
    <property type="match status" value="1"/>
</dbReference>
<evidence type="ECO:0000256" key="1">
    <source>
        <dbReference type="ARBA" id="ARBA00010378"/>
    </source>
</evidence>
<evidence type="ECO:0000313" key="6">
    <source>
        <dbReference type="EMBL" id="GAA3362833.1"/>
    </source>
</evidence>
<dbReference type="Proteomes" id="UP001500483">
    <property type="component" value="Unassembled WGS sequence"/>
</dbReference>
<feature type="domain" description="AAA+ ATPase" evidence="5">
    <location>
        <begin position="577"/>
        <end position="718"/>
    </location>
</feature>
<proteinExistence type="inferred from homology"/>
<keyword evidence="2" id="KW-0547">Nucleotide-binding</keyword>
<name>A0ABP6RXL6_9PSEU</name>
<dbReference type="PANTHER" id="PTHR43392:SF2">
    <property type="entry name" value="AAA-TYPE ATPASE FAMILY PROTEIN _ ANKYRIN REPEAT FAMILY PROTEIN"/>
    <property type="match status" value="1"/>
</dbReference>
<feature type="region of interest" description="Disordered" evidence="4">
    <location>
        <begin position="502"/>
        <end position="541"/>
    </location>
</feature>
<dbReference type="InterPro" id="IPR041627">
    <property type="entry name" value="AAA_lid_6"/>
</dbReference>
<dbReference type="PRINTS" id="PR00819">
    <property type="entry name" value="CBXCFQXSUPER"/>
</dbReference>
<evidence type="ECO:0000313" key="7">
    <source>
        <dbReference type="Proteomes" id="UP001500483"/>
    </source>
</evidence>
<dbReference type="RefSeq" id="WP_258346250.1">
    <property type="nucleotide sequence ID" value="NZ_BAAAYK010000038.1"/>
</dbReference>
<dbReference type="Pfam" id="PF00004">
    <property type="entry name" value="AAA"/>
    <property type="match status" value="1"/>
</dbReference>
<sequence>MSQNVIMVTQGTGQGHRSIGDAVDSASEGAVIVVGPGRYTENLVLTKAITITAEDGPGTVRIVAHKGVAVALAADSAALSGVTVDAIDGENPAVLATAGQLTLTECEVRASGWAAIYARDTGSVLMRECKVRNQVGAGVVVTSKQGGVLDSCELLELGTSAVVVADGGGLTVRACAVREAAGNGICLNGRGRITVEDTTVAGTSKPAIAVEQHAQLTATRLNVVDSKGIGFYLASSESVQLEECRVERAGAEGIYVAESCSPIMRGCRVQGARGRGLHFAGRASGEISRCEVSDVDGIGIGVTERSVPEFDQTDVSACTGGVRVDDGSDPFFRRLRVVGSDGAAIAVDTGARGRLENIEVDQTGGSGLEVTGEARPAISGLSIRRAGGSGVEVKGAALSLSNCDITESAGYGVHAGPGADLSLAKCRVHGSGKVGCHFADGASGSVTDSEFTGSASDGVHLETEETVALSGCTVRDNRGSGVRQLKPSAKITVENLVSGGNGAQDAYGSSAAATTDQQSADPQAQPARDRAPSGSDPLGELNRLVGLDGVKREVTSLVNLNKMAQRRVDAGLSAPPMARHLVFAGAPGTGKTTVARLYGQVLAELGVLRSGHLIEVARADLVAQIIGGTAIKTTEAFNTALGGVLFIDEAYTLSSGRGGSGPDFGREAIDTLVKLMEDHRDDVVVIAAGYSNEMREFLSANPGMESRFSRTIEFANYSPEELVTIVESQCRKHDYKLEDDAVTVLLEYFEAIPKDGTFGNGRTARRVFEAMTDRQASRLAADVSAIDDDLTILKAEDLDTSLV</sequence>
<evidence type="ECO:0000256" key="4">
    <source>
        <dbReference type="SAM" id="MobiDB-lite"/>
    </source>
</evidence>
<gene>
    <name evidence="6" type="ORF">GCM10020366_52360</name>
</gene>
<dbReference type="Pfam" id="PF17866">
    <property type="entry name" value="AAA_lid_6"/>
    <property type="match status" value="1"/>
</dbReference>
<accession>A0ABP6RXL6</accession>
<reference evidence="7" key="1">
    <citation type="journal article" date="2019" name="Int. J. Syst. Evol. Microbiol.">
        <title>The Global Catalogue of Microorganisms (GCM) 10K type strain sequencing project: providing services to taxonomists for standard genome sequencing and annotation.</title>
        <authorList>
            <consortium name="The Broad Institute Genomics Platform"/>
            <consortium name="The Broad Institute Genome Sequencing Center for Infectious Disease"/>
            <person name="Wu L."/>
            <person name="Ma J."/>
        </authorList>
    </citation>
    <scope>NUCLEOTIDE SEQUENCE [LARGE SCALE GENOMIC DNA]</scope>
    <source>
        <strain evidence="7">JCM 9687</strain>
    </source>
</reference>
<comment type="caution">
    <text evidence="6">The sequence shown here is derived from an EMBL/GenBank/DDBJ whole genome shotgun (WGS) entry which is preliminary data.</text>
</comment>
<dbReference type="InterPro" id="IPR039448">
    <property type="entry name" value="Beta_helix"/>
</dbReference>
<dbReference type="Pfam" id="PF13229">
    <property type="entry name" value="Beta_helix"/>
    <property type="match status" value="2"/>
</dbReference>
<evidence type="ECO:0000256" key="2">
    <source>
        <dbReference type="ARBA" id="ARBA00022741"/>
    </source>
</evidence>